<dbReference type="EMBL" id="QEAP01000003">
    <property type="protein sequence ID" value="TPX78502.1"/>
    <property type="molecule type" value="Genomic_DNA"/>
</dbReference>
<feature type="transmembrane region" description="Helical" evidence="10">
    <location>
        <begin position="146"/>
        <end position="171"/>
    </location>
</feature>
<evidence type="ECO:0000313" key="13">
    <source>
        <dbReference type="Proteomes" id="UP000320333"/>
    </source>
</evidence>
<feature type="compositionally biased region" description="Basic and acidic residues" evidence="9">
    <location>
        <begin position="916"/>
        <end position="926"/>
    </location>
</feature>
<sequence length="1042" mass="111075">MKWKTATARSSRRSSICNTSGEVIAAKARDEAHEMGIQANDTDTNMAADLDANIDSTVNLHTNTGLERSLDSSNTGFSNMTPNMQMIINILSITLFSWIGVLVRVGLIELVSYSTTVFPLLWAQCVGCFVMGLVRHSTRLDPTLKLGLTTGLCGSITTFSSFSLGVFQVLVSPTLSRADSQTAFSFASIVSSLSLVMVTFGMAMASLSFGEAVAVAWRSVSGASRHGHFKSTNPVISVRGISMPASALVLVGCSCVSWIAIVVLCIHSGLNEAAAGSSAMIPFQAHTLWSVSLSCLLGPIGALLRYAAGLYLNKVWPRFPLGTFLVNTVGSVIRAWGQVYWVKAGGSFDAGVAAALNDGFTGGLTTLSTLAAELSALGLGAVKPNQMLSPLPPRAVQQHQPLQALQSPHAQASFDMLPYEVALLVVARMHARDLPAAVLVCRLWRELATPFLWRMLRLRRPVRLHLLLLRHSPRLTSHALNRFALVRSIDLSAFDTGAGKLDLQVSVQFGLLVAECVSLESLDLSGCLWVRDKDLLAITAAKKLVSLNLHGCTNITGSTLNAVMHNLPALKSLSLFGCTSISSLHFAFQPMIDSFTGKSAKPGPLESIDMRAIFSLVDINQTLIAIFKTYRHTLKHIYIPGHFLSGSDGFSCLMNIRPHIHLTTLHVDTPTNLTDISLSYLARGHITHLESLSLAQATHLTSPSLAAFLSHSPSLRHIDLSHIPSVDDHVLTTISNACQRIQSVRIKGCVKVSDVGLWALTSTFRDSLQDLALDYTGVTAHGVKKALQGSGAMLAWDAGQLRSLSLSNCQGVLGTDVHHLARLIWWEENCFVGMVAGEKKPALLAGGRGVTIGGGESMGVGSKAFAGVVAGNPRRAFTQQRAAVSQPVGPRAVETTATTAAAAGPNFTSELSLTGRRTDLGMRRESSMSVSPRLTLKSVLGSRSVSGGGSSLWHQDSSGSSPSPSPPPSRPHSMMGVSMSGRSSTFGGLVSGNAVPLVGRSSSRNSRISVDGVMQGQTDGIRLDPTLIEFVTVKNVDRIRDL</sequence>
<evidence type="ECO:0000256" key="10">
    <source>
        <dbReference type="SAM" id="Phobius"/>
    </source>
</evidence>
<organism evidence="12 13">
    <name type="scientific">Chytriomyces confervae</name>
    <dbReference type="NCBI Taxonomy" id="246404"/>
    <lineage>
        <taxon>Eukaryota</taxon>
        <taxon>Fungi</taxon>
        <taxon>Fungi incertae sedis</taxon>
        <taxon>Chytridiomycota</taxon>
        <taxon>Chytridiomycota incertae sedis</taxon>
        <taxon>Chytridiomycetes</taxon>
        <taxon>Chytridiales</taxon>
        <taxon>Chytriomycetaceae</taxon>
        <taxon>Chytriomyces</taxon>
    </lineage>
</organism>
<reference evidence="12 13" key="1">
    <citation type="journal article" date="2019" name="Sci. Rep.">
        <title>Comparative genomics of chytrid fungi reveal insights into the obligate biotrophic and pathogenic lifestyle of Synchytrium endobioticum.</title>
        <authorList>
            <person name="van de Vossenberg B.T.L.H."/>
            <person name="Warris S."/>
            <person name="Nguyen H.D.T."/>
            <person name="van Gent-Pelzer M.P.E."/>
            <person name="Joly D.L."/>
            <person name="van de Geest H.C."/>
            <person name="Bonants P.J.M."/>
            <person name="Smith D.S."/>
            <person name="Levesque C.A."/>
            <person name="van der Lee T.A.J."/>
        </authorList>
    </citation>
    <scope>NUCLEOTIDE SEQUENCE [LARGE SCALE GENOMIC DNA]</scope>
    <source>
        <strain evidence="12 13">CBS 675.73</strain>
    </source>
</reference>
<feature type="transmembrane region" description="Helical" evidence="10">
    <location>
        <begin position="87"/>
        <end position="107"/>
    </location>
</feature>
<feature type="compositionally biased region" description="Low complexity" evidence="9">
    <location>
        <begin position="971"/>
        <end position="984"/>
    </location>
</feature>
<feature type="transmembrane region" description="Helical" evidence="10">
    <location>
        <begin position="113"/>
        <end position="134"/>
    </location>
</feature>
<comment type="subcellular location">
    <subcellularLocation>
        <location evidence="2">Cell membrane</location>
        <topology evidence="2">Multi-pass membrane protein</topology>
    </subcellularLocation>
</comment>
<feature type="transmembrane region" description="Helical" evidence="10">
    <location>
        <begin position="247"/>
        <end position="269"/>
    </location>
</feature>
<evidence type="ECO:0000313" key="12">
    <source>
        <dbReference type="EMBL" id="TPX78502.1"/>
    </source>
</evidence>
<proteinExistence type="inferred from homology"/>
<dbReference type="SUPFAM" id="SSF81383">
    <property type="entry name" value="F-box domain"/>
    <property type="match status" value="1"/>
</dbReference>
<dbReference type="STRING" id="246404.A0A507FQG0"/>
<dbReference type="PANTHER" id="PTHR28259:SF1">
    <property type="entry name" value="FLUORIDE EXPORT PROTEIN 1-RELATED"/>
    <property type="match status" value="1"/>
</dbReference>
<gene>
    <name evidence="12" type="ORF">CcCBS67573_g00247</name>
</gene>
<dbReference type="Pfam" id="PF02537">
    <property type="entry name" value="CRCB"/>
    <property type="match status" value="2"/>
</dbReference>
<keyword evidence="3" id="KW-1003">Cell membrane</keyword>
<evidence type="ECO:0000256" key="6">
    <source>
        <dbReference type="ARBA" id="ARBA00023136"/>
    </source>
</evidence>
<evidence type="ECO:0000259" key="11">
    <source>
        <dbReference type="PROSITE" id="PS50181"/>
    </source>
</evidence>
<dbReference type="Pfam" id="PF12937">
    <property type="entry name" value="F-box-like"/>
    <property type="match status" value="1"/>
</dbReference>
<dbReference type="SMART" id="SM00367">
    <property type="entry name" value="LRR_CC"/>
    <property type="match status" value="8"/>
</dbReference>
<comment type="similarity">
    <text evidence="7">Belongs to the fluoride channel Fluc/FEX (TC 1.A.43) family.</text>
</comment>
<name>A0A507FQG0_9FUNG</name>
<comment type="caution">
    <text evidence="12">The sequence shown here is derived from an EMBL/GenBank/DDBJ whole genome shotgun (WGS) entry which is preliminary data.</text>
</comment>
<dbReference type="SUPFAM" id="SSF52047">
    <property type="entry name" value="RNI-like"/>
    <property type="match status" value="1"/>
</dbReference>
<dbReference type="InterPro" id="IPR032675">
    <property type="entry name" value="LRR_dom_sf"/>
</dbReference>
<feature type="transmembrane region" description="Helical" evidence="10">
    <location>
        <begin position="183"/>
        <end position="209"/>
    </location>
</feature>
<keyword evidence="5 10" id="KW-1133">Transmembrane helix</keyword>
<feature type="domain" description="F-box" evidence="11">
    <location>
        <begin position="411"/>
        <end position="456"/>
    </location>
</feature>
<dbReference type="Proteomes" id="UP000320333">
    <property type="component" value="Unassembled WGS sequence"/>
</dbReference>
<evidence type="ECO:0000256" key="5">
    <source>
        <dbReference type="ARBA" id="ARBA00022989"/>
    </source>
</evidence>
<dbReference type="GO" id="GO:0005886">
    <property type="term" value="C:plasma membrane"/>
    <property type="evidence" value="ECO:0007669"/>
    <property type="project" value="UniProtKB-SubCell"/>
</dbReference>
<dbReference type="InterPro" id="IPR057207">
    <property type="entry name" value="FBXL15_LRR"/>
</dbReference>
<feature type="transmembrane region" description="Helical" evidence="10">
    <location>
        <begin position="319"/>
        <end position="337"/>
    </location>
</feature>
<dbReference type="InterPro" id="IPR036047">
    <property type="entry name" value="F-box-like_dom_sf"/>
</dbReference>
<protein>
    <recommendedName>
        <fullName evidence="11">F-box domain-containing protein</fullName>
    </recommendedName>
</protein>
<accession>A0A507FQG0</accession>
<dbReference type="PANTHER" id="PTHR28259">
    <property type="entry name" value="FLUORIDE EXPORT PROTEIN 1-RELATED"/>
    <property type="match status" value="1"/>
</dbReference>
<dbReference type="PROSITE" id="PS50181">
    <property type="entry name" value="FBOX"/>
    <property type="match status" value="1"/>
</dbReference>
<evidence type="ECO:0000256" key="2">
    <source>
        <dbReference type="ARBA" id="ARBA00004651"/>
    </source>
</evidence>
<evidence type="ECO:0000256" key="7">
    <source>
        <dbReference type="ARBA" id="ARBA00035120"/>
    </source>
</evidence>
<dbReference type="Gene3D" id="3.80.10.10">
    <property type="entry name" value="Ribonuclease Inhibitor"/>
    <property type="match status" value="2"/>
</dbReference>
<feature type="transmembrane region" description="Helical" evidence="10">
    <location>
        <begin position="289"/>
        <end position="307"/>
    </location>
</feature>
<keyword evidence="13" id="KW-1185">Reference proteome</keyword>
<dbReference type="AlphaFoldDB" id="A0A507FQG0"/>
<dbReference type="OrthoDB" id="550575at2759"/>
<feature type="region of interest" description="Disordered" evidence="9">
    <location>
        <begin position="885"/>
        <end position="985"/>
    </location>
</feature>
<evidence type="ECO:0000256" key="8">
    <source>
        <dbReference type="ARBA" id="ARBA00035585"/>
    </source>
</evidence>
<dbReference type="InterPro" id="IPR006553">
    <property type="entry name" value="Leu-rich_rpt_Cys-con_subtyp"/>
</dbReference>
<keyword evidence="4 10" id="KW-0812">Transmembrane</keyword>
<keyword evidence="6 10" id="KW-0472">Membrane</keyword>
<evidence type="ECO:0000256" key="4">
    <source>
        <dbReference type="ARBA" id="ARBA00022692"/>
    </source>
</evidence>
<dbReference type="GO" id="GO:1903425">
    <property type="term" value="F:fluoride transmembrane transporter activity"/>
    <property type="evidence" value="ECO:0007669"/>
    <property type="project" value="TreeGrafter"/>
</dbReference>
<evidence type="ECO:0000256" key="9">
    <source>
        <dbReference type="SAM" id="MobiDB-lite"/>
    </source>
</evidence>
<dbReference type="Gene3D" id="1.20.1280.50">
    <property type="match status" value="1"/>
</dbReference>
<comment type="catalytic activity">
    <reaction evidence="8">
        <text>fluoride(in) = fluoride(out)</text>
        <dbReference type="Rhea" id="RHEA:76159"/>
        <dbReference type="ChEBI" id="CHEBI:17051"/>
    </reaction>
    <physiologicalReaction direction="left-to-right" evidence="8">
        <dbReference type="Rhea" id="RHEA:76160"/>
    </physiologicalReaction>
</comment>
<dbReference type="InterPro" id="IPR001810">
    <property type="entry name" value="F-box_dom"/>
</dbReference>
<evidence type="ECO:0000256" key="1">
    <source>
        <dbReference type="ARBA" id="ARBA00002598"/>
    </source>
</evidence>
<evidence type="ECO:0000256" key="3">
    <source>
        <dbReference type="ARBA" id="ARBA00022475"/>
    </source>
</evidence>
<comment type="function">
    <text evidence="1">Fluoride channel required for the rapid expulsion of cytoplasmic fluoride.</text>
</comment>
<dbReference type="InterPro" id="IPR003691">
    <property type="entry name" value="FluC"/>
</dbReference>
<dbReference type="Pfam" id="PF25372">
    <property type="entry name" value="DUF7885"/>
    <property type="match status" value="2"/>
</dbReference>